<protein>
    <recommendedName>
        <fullName evidence="1">Cyanophage baseplate Pam3 plug gp18 domain-containing protein</fullName>
    </recommendedName>
</protein>
<proteinExistence type="predicted"/>
<dbReference type="AlphaFoldDB" id="A0A5B9GKB7"/>
<name>A0A5B9GKB7_9PROT</name>
<feature type="domain" description="Cyanophage baseplate Pam3 plug gp18" evidence="1">
    <location>
        <begin position="7"/>
        <end position="97"/>
    </location>
</feature>
<dbReference type="KEGG" id="aoy:EOV40_009795"/>
<dbReference type="InterPro" id="IPR054252">
    <property type="entry name" value="Pam3_gp18"/>
</dbReference>
<dbReference type="EMBL" id="CP042808">
    <property type="protein sequence ID" value="QEE85969.1"/>
    <property type="molecule type" value="Genomic_DNA"/>
</dbReference>
<accession>A0A5B9GKB7</accession>
<gene>
    <name evidence="2" type="ORF">EOV40_009795</name>
</gene>
<dbReference type="Proteomes" id="UP000287027">
    <property type="component" value="Chromosome"/>
</dbReference>
<evidence type="ECO:0000313" key="2">
    <source>
        <dbReference type="EMBL" id="QEE85969.1"/>
    </source>
</evidence>
<dbReference type="Pfam" id="PF22479">
    <property type="entry name" value="Pam3_gp18"/>
    <property type="match status" value="1"/>
</dbReference>
<reference evidence="2 3" key="1">
    <citation type="submission" date="2019-08" db="EMBL/GenBank/DDBJ databases">
        <title>Acetobacter oryzioeni sp. nov., isolated from Korean rice wine vinegar.</title>
        <authorList>
            <person name="Baek J.H."/>
            <person name="Kim K.H."/>
            <person name="Jeon C.O."/>
            <person name="Han D.M."/>
        </authorList>
    </citation>
    <scope>NUCLEOTIDE SEQUENCE [LARGE SCALE GENOMIC DNA]</scope>
    <source>
        <strain evidence="2 3">B6</strain>
    </source>
</reference>
<sequence>MNNGARIALNAVAAQTLKVSLPSCIVQITLRQRSTGLYADFSLNGVVTVCGVICQDRTWLIRDSYLGFPGDFIFVDTQGSSDPTYSGLGDRYLLIYVPGQNA</sequence>
<keyword evidence="3" id="KW-1185">Reference proteome</keyword>
<evidence type="ECO:0000259" key="1">
    <source>
        <dbReference type="Pfam" id="PF22479"/>
    </source>
</evidence>
<organism evidence="2 3">
    <name type="scientific">Acetobacter oryzoeni</name>
    <dbReference type="NCBI Taxonomy" id="2500548"/>
    <lineage>
        <taxon>Bacteria</taxon>
        <taxon>Pseudomonadati</taxon>
        <taxon>Pseudomonadota</taxon>
        <taxon>Alphaproteobacteria</taxon>
        <taxon>Acetobacterales</taxon>
        <taxon>Acetobacteraceae</taxon>
        <taxon>Acetobacter</taxon>
    </lineage>
</organism>
<evidence type="ECO:0000313" key="3">
    <source>
        <dbReference type="Proteomes" id="UP000287027"/>
    </source>
</evidence>